<name>A0A4V2QCJ5_9FIRM</name>
<dbReference type="SUPFAM" id="SSF55347">
    <property type="entry name" value="Glyceraldehyde-3-phosphate dehydrogenase-like, C-terminal domain"/>
    <property type="match status" value="1"/>
</dbReference>
<comment type="caution">
    <text evidence="8">The sequence shown here is derived from an EMBL/GenBank/DDBJ whole genome shotgun (WGS) entry which is preliminary data.</text>
</comment>
<dbReference type="SMART" id="SM00859">
    <property type="entry name" value="Semialdhyde_dh"/>
    <property type="match status" value="1"/>
</dbReference>
<dbReference type="PANTHER" id="PTHR32338">
    <property type="entry name" value="N-ACETYL-GAMMA-GLUTAMYL-PHOSPHATE REDUCTASE, CHLOROPLASTIC-RELATED-RELATED"/>
    <property type="match status" value="1"/>
</dbReference>
<keyword evidence="2 6" id="KW-0055">Arginine biosynthesis</keyword>
<dbReference type="Gene3D" id="3.40.50.720">
    <property type="entry name" value="NAD(P)-binding Rossmann-like Domain"/>
    <property type="match status" value="1"/>
</dbReference>
<dbReference type="RefSeq" id="WP_031389032.1">
    <property type="nucleotide sequence ID" value="NZ_JPNB01000001.1"/>
</dbReference>
<dbReference type="Pfam" id="PF22698">
    <property type="entry name" value="Semialdhyde_dhC_1"/>
    <property type="match status" value="1"/>
</dbReference>
<dbReference type="PANTHER" id="PTHR32338:SF10">
    <property type="entry name" value="N-ACETYL-GAMMA-GLUTAMYL-PHOSPHATE REDUCTASE, CHLOROPLASTIC-RELATED"/>
    <property type="match status" value="1"/>
</dbReference>
<evidence type="ECO:0000256" key="1">
    <source>
        <dbReference type="ARBA" id="ARBA00022490"/>
    </source>
</evidence>
<dbReference type="GO" id="GO:0006526">
    <property type="term" value="P:L-arginine biosynthetic process"/>
    <property type="evidence" value="ECO:0007669"/>
    <property type="project" value="UniProtKB-UniRule"/>
</dbReference>
<comment type="subcellular location">
    <subcellularLocation>
        <location evidence="6">Cytoplasm</location>
    </subcellularLocation>
</comment>
<dbReference type="EC" id="1.2.1.38" evidence="6"/>
<evidence type="ECO:0000313" key="8">
    <source>
        <dbReference type="EMBL" id="TCL60517.1"/>
    </source>
</evidence>
<dbReference type="GO" id="GO:0051287">
    <property type="term" value="F:NAD binding"/>
    <property type="evidence" value="ECO:0007669"/>
    <property type="project" value="InterPro"/>
</dbReference>
<dbReference type="Gene3D" id="3.30.360.10">
    <property type="entry name" value="Dihydrodipicolinate Reductase, domain 2"/>
    <property type="match status" value="1"/>
</dbReference>
<keyword evidence="3 6" id="KW-0028">Amino-acid biosynthesis</keyword>
<evidence type="ECO:0000256" key="2">
    <source>
        <dbReference type="ARBA" id="ARBA00022571"/>
    </source>
</evidence>
<feature type="domain" description="Semialdehyde dehydrogenase NAD-binding" evidence="7">
    <location>
        <begin position="4"/>
        <end position="105"/>
    </location>
</feature>
<dbReference type="GO" id="GO:0003942">
    <property type="term" value="F:N-acetyl-gamma-glutamyl-phosphate reductase activity"/>
    <property type="evidence" value="ECO:0007669"/>
    <property type="project" value="UniProtKB-UniRule"/>
</dbReference>
<dbReference type="OrthoDB" id="9801289at2"/>
<comment type="catalytic activity">
    <reaction evidence="6">
        <text>N-acetyl-L-glutamate 5-semialdehyde + phosphate + NADP(+) = N-acetyl-L-glutamyl 5-phosphate + NADPH + H(+)</text>
        <dbReference type="Rhea" id="RHEA:21588"/>
        <dbReference type="ChEBI" id="CHEBI:15378"/>
        <dbReference type="ChEBI" id="CHEBI:29123"/>
        <dbReference type="ChEBI" id="CHEBI:43474"/>
        <dbReference type="ChEBI" id="CHEBI:57783"/>
        <dbReference type="ChEBI" id="CHEBI:57936"/>
        <dbReference type="ChEBI" id="CHEBI:58349"/>
        <dbReference type="EC" id="1.2.1.38"/>
    </reaction>
</comment>
<comment type="function">
    <text evidence="6">Catalyzes the NADPH-dependent reduction of N-acetyl-5-glutamyl phosphate to yield N-acetyl-L-glutamate 5-semialdehyde.</text>
</comment>
<dbReference type="SUPFAM" id="SSF51735">
    <property type="entry name" value="NAD(P)-binding Rossmann-fold domains"/>
    <property type="match status" value="1"/>
</dbReference>
<dbReference type="CDD" id="cd23935">
    <property type="entry name" value="AGPR_2_C"/>
    <property type="match status" value="1"/>
</dbReference>
<gene>
    <name evidence="6" type="primary">argC</name>
    <name evidence="8" type="ORF">EDD76_102215</name>
</gene>
<dbReference type="InterPro" id="IPR010136">
    <property type="entry name" value="AGPR_type-2"/>
</dbReference>
<dbReference type="CDD" id="cd17896">
    <property type="entry name" value="AGPR_2_N"/>
    <property type="match status" value="1"/>
</dbReference>
<evidence type="ECO:0000256" key="5">
    <source>
        <dbReference type="ARBA" id="ARBA00023002"/>
    </source>
</evidence>
<dbReference type="InterPro" id="IPR058924">
    <property type="entry name" value="AGPR_dimerisation_dom"/>
</dbReference>
<dbReference type="InterPro" id="IPR050085">
    <property type="entry name" value="AGPR"/>
</dbReference>
<evidence type="ECO:0000256" key="3">
    <source>
        <dbReference type="ARBA" id="ARBA00022605"/>
    </source>
</evidence>
<keyword evidence="9" id="KW-1185">Reference proteome</keyword>
<keyword evidence="4 6" id="KW-0521">NADP</keyword>
<dbReference type="AlphaFoldDB" id="A0A4V2QCJ5"/>
<dbReference type="Proteomes" id="UP000295718">
    <property type="component" value="Unassembled WGS sequence"/>
</dbReference>
<dbReference type="STRING" id="1469948.GCA_000732725_00250"/>
<dbReference type="HAMAP" id="MF_01110">
    <property type="entry name" value="ArgC_type2"/>
    <property type="match status" value="1"/>
</dbReference>
<dbReference type="Pfam" id="PF01118">
    <property type="entry name" value="Semialdhyde_dh"/>
    <property type="match status" value="1"/>
</dbReference>
<keyword evidence="5 6" id="KW-0560">Oxidoreductase</keyword>
<evidence type="ECO:0000313" key="9">
    <source>
        <dbReference type="Proteomes" id="UP000295718"/>
    </source>
</evidence>
<sequence>MKTKIFIDGSEGTTGLRIHERFMGREDIEILSISQELRKDEEERRRLINSSDISILCLPDAAARESVSLIENESVRIIDTSTAHRTKDDWSYGFPELSAKHRQAVEKGKRIAVPGCHATGFISLLYPIVSEGILSSEYPISGFSITGYSGGGKSMIAQYEDENRAEEFDSPREYALSQQHKHLKEVKKIAGLSREPLFSPIVADYYSGMVVSVPVYTEFLKGCHTPDKLRLFFNDYYAGQKLIRVMPQSAEEEIKGMMAGNGCSGWDGLKLYVTGNEERAVLTAQFDNLGKGASGAAIQCLNIMLGCEEEKGLNL</sequence>
<dbReference type="InterPro" id="IPR000534">
    <property type="entry name" value="Semialdehyde_DH_NAD-bd"/>
</dbReference>
<feature type="active site" evidence="6">
    <location>
        <position position="116"/>
    </location>
</feature>
<comment type="similarity">
    <text evidence="6">Belongs to the NAGSA dehydrogenase family. Type 2 subfamily.</text>
</comment>
<proteinExistence type="inferred from homology"/>
<dbReference type="GO" id="GO:0005737">
    <property type="term" value="C:cytoplasm"/>
    <property type="evidence" value="ECO:0007669"/>
    <property type="project" value="UniProtKB-SubCell"/>
</dbReference>
<evidence type="ECO:0000256" key="6">
    <source>
        <dbReference type="HAMAP-Rule" id="MF_01110"/>
    </source>
</evidence>
<keyword evidence="1 6" id="KW-0963">Cytoplasm</keyword>
<accession>A0A4V2QCJ5</accession>
<protein>
    <recommendedName>
        <fullName evidence="6">N-acetyl-gamma-glutamyl-phosphate reductase</fullName>
        <shortName evidence="6">AGPR</shortName>
        <ecNumber evidence="6">1.2.1.38</ecNumber>
    </recommendedName>
    <alternativeName>
        <fullName evidence="6">N-acetyl-glutamate semialdehyde dehydrogenase</fullName>
        <shortName evidence="6">NAGSA dehydrogenase</shortName>
    </alternativeName>
</protein>
<dbReference type="NCBIfam" id="TIGR01851">
    <property type="entry name" value="argC_other"/>
    <property type="match status" value="1"/>
</dbReference>
<reference evidence="8 9" key="1">
    <citation type="submission" date="2019-03" db="EMBL/GenBank/DDBJ databases">
        <title>Genomic Encyclopedia of Type Strains, Phase IV (KMG-IV): sequencing the most valuable type-strain genomes for metagenomic binning, comparative biology and taxonomic classification.</title>
        <authorList>
            <person name="Goeker M."/>
        </authorList>
    </citation>
    <scope>NUCLEOTIDE SEQUENCE [LARGE SCALE GENOMIC DNA]</scope>
    <source>
        <strain evidence="8 9">DSM 100556</strain>
    </source>
</reference>
<dbReference type="UniPathway" id="UPA00068">
    <property type="reaction ID" value="UER00108"/>
</dbReference>
<evidence type="ECO:0000259" key="7">
    <source>
        <dbReference type="SMART" id="SM00859"/>
    </source>
</evidence>
<organism evidence="8 9">
    <name type="scientific">Kineothrix alysoides</name>
    <dbReference type="NCBI Taxonomy" id="1469948"/>
    <lineage>
        <taxon>Bacteria</taxon>
        <taxon>Bacillati</taxon>
        <taxon>Bacillota</taxon>
        <taxon>Clostridia</taxon>
        <taxon>Lachnospirales</taxon>
        <taxon>Lachnospiraceae</taxon>
        <taxon>Kineothrix</taxon>
    </lineage>
</organism>
<dbReference type="EMBL" id="SLUO01000002">
    <property type="protein sequence ID" value="TCL60517.1"/>
    <property type="molecule type" value="Genomic_DNA"/>
</dbReference>
<comment type="pathway">
    <text evidence="6">Amino-acid biosynthesis; L-arginine biosynthesis; N(2)-acetyl-L-ornithine from L-glutamate: step 3/4.</text>
</comment>
<dbReference type="InterPro" id="IPR036291">
    <property type="entry name" value="NAD(P)-bd_dom_sf"/>
</dbReference>
<evidence type="ECO:0000256" key="4">
    <source>
        <dbReference type="ARBA" id="ARBA00022857"/>
    </source>
</evidence>